<keyword evidence="17" id="KW-1185">Reference proteome</keyword>
<evidence type="ECO:0000256" key="4">
    <source>
        <dbReference type="ARBA" id="ARBA00023054"/>
    </source>
</evidence>
<feature type="coiled-coil region" evidence="13">
    <location>
        <begin position="90"/>
        <end position="124"/>
    </location>
</feature>
<comment type="subcellular location">
    <subcellularLocation>
        <location evidence="1">Cytoplasm</location>
        <location evidence="1">Cytoskeleton</location>
        <location evidence="1">Flagellum axoneme</location>
    </subcellularLocation>
    <subcellularLocation>
        <location evidence="8">Cytoplasm</location>
        <location evidence="8">Cytoskeleton</location>
        <location evidence="8">Flagellum basal body</location>
    </subcellularLocation>
</comment>
<dbReference type="GO" id="GO:0070286">
    <property type="term" value="P:axonemal dynein complex assembly"/>
    <property type="evidence" value="ECO:0007669"/>
    <property type="project" value="InterPro"/>
</dbReference>
<evidence type="ECO:0000256" key="12">
    <source>
        <dbReference type="ARBA" id="ARBA00045865"/>
    </source>
</evidence>
<keyword evidence="2" id="KW-0963">Cytoplasm</keyword>
<keyword evidence="7" id="KW-0966">Cell projection</keyword>
<dbReference type="GeneID" id="103824620"/>
<dbReference type="PANTHER" id="PTHR21625">
    <property type="entry name" value="NYD-SP28 PROTEIN"/>
    <property type="match status" value="1"/>
</dbReference>
<organism evidence="16 17">
    <name type="scientific">Serinus canaria</name>
    <name type="common">Island canary</name>
    <name type="synonym">Fringilla canaria</name>
    <dbReference type="NCBI Taxonomy" id="9135"/>
    <lineage>
        <taxon>Eukaryota</taxon>
        <taxon>Metazoa</taxon>
        <taxon>Chordata</taxon>
        <taxon>Craniata</taxon>
        <taxon>Vertebrata</taxon>
        <taxon>Euteleostomi</taxon>
        <taxon>Archelosauria</taxon>
        <taxon>Archosauria</taxon>
        <taxon>Dinosauria</taxon>
        <taxon>Saurischia</taxon>
        <taxon>Theropoda</taxon>
        <taxon>Coelurosauria</taxon>
        <taxon>Aves</taxon>
        <taxon>Neognathae</taxon>
        <taxon>Neoaves</taxon>
        <taxon>Telluraves</taxon>
        <taxon>Australaves</taxon>
        <taxon>Passeriformes</taxon>
        <taxon>Passeroidea</taxon>
        <taxon>Fringillidae</taxon>
        <taxon>Carduelinae</taxon>
        <taxon>Serinus</taxon>
    </lineage>
</organism>
<evidence type="ECO:0000256" key="1">
    <source>
        <dbReference type="ARBA" id="ARBA00004611"/>
    </source>
</evidence>
<feature type="region of interest" description="Disordered" evidence="14">
    <location>
        <begin position="444"/>
        <end position="465"/>
    </location>
</feature>
<dbReference type="GO" id="GO:0003352">
    <property type="term" value="P:regulation of cilium movement"/>
    <property type="evidence" value="ECO:0007669"/>
    <property type="project" value="Ensembl"/>
</dbReference>
<dbReference type="Ensembl" id="ENSSCAT00000021466.1">
    <property type="protein sequence ID" value="ENSSCAP00000019217.1"/>
    <property type="gene ID" value="ENSSCAG00000013877.1"/>
</dbReference>
<dbReference type="CTD" id="105833"/>
<protein>
    <recommendedName>
        <fullName evidence="10">Dynein regulatory complex subunit 2</fullName>
    </recommendedName>
    <alternativeName>
        <fullName evidence="11">Coiled-coil domain-containing protein 65</fullName>
    </alternativeName>
</protein>
<evidence type="ECO:0000256" key="3">
    <source>
        <dbReference type="ARBA" id="ARBA00022846"/>
    </source>
</evidence>
<evidence type="ECO:0000256" key="11">
    <source>
        <dbReference type="ARBA" id="ARBA00041517"/>
    </source>
</evidence>
<dbReference type="OrthoDB" id="7760980at2759"/>
<dbReference type="InterPro" id="IPR039750">
    <property type="entry name" value="DRC1/DRC2"/>
</dbReference>
<keyword evidence="3" id="KW-0282">Flagellum</keyword>
<evidence type="ECO:0000256" key="9">
    <source>
        <dbReference type="ARBA" id="ARBA00038424"/>
    </source>
</evidence>
<dbReference type="GO" id="GO:0036064">
    <property type="term" value="C:ciliary basal body"/>
    <property type="evidence" value="ECO:0007669"/>
    <property type="project" value="Ensembl"/>
</dbReference>
<keyword evidence="6" id="KW-0206">Cytoskeleton</keyword>
<dbReference type="Proteomes" id="UP000694409">
    <property type="component" value="Unassembled WGS sequence"/>
</dbReference>
<proteinExistence type="inferred from homology"/>
<name>A0A8C9UGL8_SERCA</name>
<evidence type="ECO:0000256" key="13">
    <source>
        <dbReference type="SAM" id="Coils"/>
    </source>
</evidence>
<evidence type="ECO:0000259" key="15">
    <source>
        <dbReference type="Pfam" id="PF14772"/>
    </source>
</evidence>
<gene>
    <name evidence="16" type="primary">CCDC65</name>
</gene>
<keyword evidence="5" id="KW-0969">Cilium</keyword>
<evidence type="ECO:0000313" key="16">
    <source>
        <dbReference type="Ensembl" id="ENSSCAP00000019217.1"/>
    </source>
</evidence>
<feature type="coiled-coil region" evidence="13">
    <location>
        <begin position="232"/>
        <end position="269"/>
    </location>
</feature>
<reference evidence="16" key="2">
    <citation type="submission" date="2025-09" db="UniProtKB">
        <authorList>
            <consortium name="Ensembl"/>
        </authorList>
    </citation>
    <scope>IDENTIFICATION</scope>
</reference>
<evidence type="ECO:0000313" key="17">
    <source>
        <dbReference type="Proteomes" id="UP000694409"/>
    </source>
</evidence>
<sequence>MARPRLAAPTSAEAELLLLQRQALLEEEVAKTKRALLTRFMQEKLKREEQSSRWGLHKVRTLWRSAQRKAKDQELRQDIEILSQTFTRVMDCKDGTIEALVTELKEAEEQQNRALRSHLDLTDQLLQLQRCRLGYLEQGFSAQVGALKAEFEAERRTMLEQQDWESRVLQDMALAMEQEHARNEQEALLNFQSARDDIKNKCWQDQQYSRLQLGARLEGLWEQIQTARRNYAQATEKKKVEFEELKRKCERTSCEINAQAKRLEKLQDMVTTTRGQIVAHLRKSEEQTQRIRGDREHAYQKLQQLRAQVTQASATAHTHLVTLSSQCGATLKVLQQLVEKAQRLLRLAELCRRLETEEEKVLPFYPSSLGELEQQKARRVLEETASEPLARVMKDYIGLERFWQRFNKAKLEEKGLERARAALADRNQELRKLLQQYLAGATISQKVPKDPHPLLALKQKPHPRK</sequence>
<accession>A0A8C9UGL8</accession>
<dbReference type="AlphaFoldDB" id="A0A8C9UGL8"/>
<dbReference type="KEGG" id="scan:103824620"/>
<evidence type="ECO:0000256" key="14">
    <source>
        <dbReference type="SAM" id="MobiDB-lite"/>
    </source>
</evidence>
<dbReference type="InterPro" id="IPR039505">
    <property type="entry name" value="DRC1/2_N"/>
</dbReference>
<dbReference type="GO" id="GO:0005858">
    <property type="term" value="C:axonemal dynein complex"/>
    <property type="evidence" value="ECO:0007669"/>
    <property type="project" value="InterPro"/>
</dbReference>
<dbReference type="GO" id="GO:0060285">
    <property type="term" value="P:cilium-dependent cell motility"/>
    <property type="evidence" value="ECO:0007669"/>
    <property type="project" value="TreeGrafter"/>
</dbReference>
<dbReference type="PANTHER" id="PTHR21625:SF0">
    <property type="entry name" value="DYNEIN REGULATORY COMPLEX SUBUNIT 2"/>
    <property type="match status" value="1"/>
</dbReference>
<evidence type="ECO:0000256" key="7">
    <source>
        <dbReference type="ARBA" id="ARBA00023273"/>
    </source>
</evidence>
<evidence type="ECO:0000256" key="2">
    <source>
        <dbReference type="ARBA" id="ARBA00022490"/>
    </source>
</evidence>
<evidence type="ECO:0000256" key="8">
    <source>
        <dbReference type="ARBA" id="ARBA00037841"/>
    </source>
</evidence>
<dbReference type="GeneTree" id="ENSGT00940000153804"/>
<evidence type="ECO:0000256" key="10">
    <source>
        <dbReference type="ARBA" id="ARBA00040899"/>
    </source>
</evidence>
<evidence type="ECO:0000256" key="5">
    <source>
        <dbReference type="ARBA" id="ARBA00023069"/>
    </source>
</evidence>
<feature type="domain" description="Dynein regulatory complex protein 1/2 N-terminal" evidence="15">
    <location>
        <begin position="23"/>
        <end position="119"/>
    </location>
</feature>
<keyword evidence="4 13" id="KW-0175">Coiled coil</keyword>
<reference evidence="16" key="1">
    <citation type="submission" date="2025-08" db="UniProtKB">
        <authorList>
            <consortium name="Ensembl"/>
        </authorList>
    </citation>
    <scope>IDENTIFICATION</scope>
</reference>
<dbReference type="OMA" id="WEYLDLF"/>
<comment type="function">
    <text evidence="12">Component of the nexin-dynein regulatory complex (N-DRC), a key regulator of ciliary/flagellar motility which maintains the alignment and integrity of the distal axoneme and regulates microtubule sliding in motile axonemes. Plays a critical role in the assembly of N-DRC and also stabilizes the assembly of multiple inner dynein arms and radial spokes. Coassembles with DRC1 to form a central scaffold needed for assembly of the N-DRC and its attachment to the outer doublet microtubules.</text>
</comment>
<comment type="similarity">
    <text evidence="9">Belongs to the DRC2 family.</text>
</comment>
<evidence type="ECO:0000256" key="6">
    <source>
        <dbReference type="ARBA" id="ARBA00023212"/>
    </source>
</evidence>
<dbReference type="Pfam" id="PF14772">
    <property type="entry name" value="NYD-SP28"/>
    <property type="match status" value="1"/>
</dbReference>